<reference evidence="3 4" key="1">
    <citation type="submission" date="2016-10" db="EMBL/GenBank/DDBJ databases">
        <authorList>
            <person name="de Groot N.N."/>
        </authorList>
    </citation>
    <scope>NUCLEOTIDE SEQUENCE [LARGE SCALE GENOMIC DNA]</scope>
    <source>
        <strain evidence="3 4">CGMCC 1.12097</strain>
    </source>
</reference>
<protein>
    <recommendedName>
        <fullName evidence="5">ABC transporter permease</fullName>
    </recommendedName>
</protein>
<feature type="region of interest" description="Disordered" evidence="1">
    <location>
        <begin position="59"/>
        <end position="79"/>
    </location>
</feature>
<accession>A0A1G5Z1J8</accession>
<name>A0A1G5Z1J8_9HYPH</name>
<dbReference type="Proteomes" id="UP000198588">
    <property type="component" value="Unassembled WGS sequence"/>
</dbReference>
<proteinExistence type="predicted"/>
<dbReference type="STRING" id="1165689.SAMN02927914_04097"/>
<evidence type="ECO:0000256" key="1">
    <source>
        <dbReference type="SAM" id="MobiDB-lite"/>
    </source>
</evidence>
<evidence type="ECO:0000256" key="2">
    <source>
        <dbReference type="SAM" id="Phobius"/>
    </source>
</evidence>
<dbReference type="EMBL" id="FMXM01000013">
    <property type="protein sequence ID" value="SDA88979.1"/>
    <property type="molecule type" value="Genomic_DNA"/>
</dbReference>
<evidence type="ECO:0000313" key="3">
    <source>
        <dbReference type="EMBL" id="SDA88979.1"/>
    </source>
</evidence>
<dbReference type="RefSeq" id="WP_091581299.1">
    <property type="nucleotide sequence ID" value="NZ_FMXM01000013.1"/>
</dbReference>
<evidence type="ECO:0008006" key="5">
    <source>
        <dbReference type="Google" id="ProtNLM"/>
    </source>
</evidence>
<sequence>MSLVPIATALIEQLWPYLLAGLMAIAGLWTAYAKGKASQKARQVAADAAARTEAQKIDDAVAGRAPDDNRARLGKWAKS</sequence>
<feature type="compositionally biased region" description="Basic and acidic residues" evidence="1">
    <location>
        <begin position="59"/>
        <end position="71"/>
    </location>
</feature>
<gene>
    <name evidence="3" type="ORF">SAMN02927914_04097</name>
</gene>
<keyword evidence="2" id="KW-0812">Transmembrane</keyword>
<dbReference type="AlphaFoldDB" id="A0A1G5Z1J8"/>
<evidence type="ECO:0000313" key="4">
    <source>
        <dbReference type="Proteomes" id="UP000198588"/>
    </source>
</evidence>
<dbReference type="OrthoDB" id="8099713at2"/>
<organism evidence="3 4">
    <name type="scientific">Mesorhizobium qingshengii</name>
    <dbReference type="NCBI Taxonomy" id="1165689"/>
    <lineage>
        <taxon>Bacteria</taxon>
        <taxon>Pseudomonadati</taxon>
        <taxon>Pseudomonadota</taxon>
        <taxon>Alphaproteobacteria</taxon>
        <taxon>Hyphomicrobiales</taxon>
        <taxon>Phyllobacteriaceae</taxon>
        <taxon>Mesorhizobium</taxon>
    </lineage>
</organism>
<keyword evidence="2" id="KW-0472">Membrane</keyword>
<keyword evidence="2" id="KW-1133">Transmembrane helix</keyword>
<feature type="transmembrane region" description="Helical" evidence="2">
    <location>
        <begin position="14"/>
        <end position="33"/>
    </location>
</feature>